<feature type="region of interest" description="Disordered" evidence="10">
    <location>
        <begin position="1"/>
        <end position="23"/>
    </location>
</feature>
<comment type="subcellular location">
    <subcellularLocation>
        <location evidence="1">Nucleus</location>
    </subcellularLocation>
</comment>
<gene>
    <name evidence="12" type="ORF">BEMITA_LOCUS12230</name>
</gene>
<dbReference type="SUPFAM" id="SSF46565">
    <property type="entry name" value="Chaperone J-domain"/>
    <property type="match status" value="1"/>
</dbReference>
<proteinExistence type="predicted"/>
<keyword evidence="13" id="KW-1185">Reference proteome</keyword>
<evidence type="ECO:0000256" key="4">
    <source>
        <dbReference type="ARBA" id="ARBA00022771"/>
    </source>
</evidence>
<keyword evidence="3" id="KW-0677">Repeat</keyword>
<evidence type="ECO:0000256" key="7">
    <source>
        <dbReference type="ARBA" id="ARBA00023125"/>
    </source>
</evidence>
<organism evidence="12 13">
    <name type="scientific">Bemisia tabaci</name>
    <name type="common">Sweetpotato whitefly</name>
    <name type="synonym">Aleurodes tabaci</name>
    <dbReference type="NCBI Taxonomy" id="7038"/>
    <lineage>
        <taxon>Eukaryota</taxon>
        <taxon>Metazoa</taxon>
        <taxon>Ecdysozoa</taxon>
        <taxon>Arthropoda</taxon>
        <taxon>Hexapoda</taxon>
        <taxon>Insecta</taxon>
        <taxon>Pterygota</taxon>
        <taxon>Neoptera</taxon>
        <taxon>Paraneoptera</taxon>
        <taxon>Hemiptera</taxon>
        <taxon>Sternorrhyncha</taxon>
        <taxon>Aleyrodoidea</taxon>
        <taxon>Aleyrodidae</taxon>
        <taxon>Aleyrodinae</taxon>
        <taxon>Bemisia</taxon>
    </lineage>
</organism>
<dbReference type="PROSITE" id="PS00028">
    <property type="entry name" value="ZINC_FINGER_C2H2_1"/>
    <property type="match status" value="1"/>
</dbReference>
<dbReference type="Gene3D" id="1.10.287.110">
    <property type="entry name" value="DnaJ domain"/>
    <property type="match status" value="1"/>
</dbReference>
<accession>A0A9P0AKL3</accession>
<evidence type="ECO:0000256" key="6">
    <source>
        <dbReference type="ARBA" id="ARBA00023015"/>
    </source>
</evidence>
<evidence type="ECO:0000259" key="11">
    <source>
        <dbReference type="PROSITE" id="PS00028"/>
    </source>
</evidence>
<dbReference type="FunFam" id="3.30.160.60:FF:000624">
    <property type="entry name" value="zinc finger protein 697"/>
    <property type="match status" value="1"/>
</dbReference>
<keyword evidence="8" id="KW-0804">Transcription</keyword>
<name>A0A9P0AKL3_BEMTA</name>
<evidence type="ECO:0000256" key="5">
    <source>
        <dbReference type="ARBA" id="ARBA00022833"/>
    </source>
</evidence>
<evidence type="ECO:0000313" key="13">
    <source>
        <dbReference type="Proteomes" id="UP001152759"/>
    </source>
</evidence>
<keyword evidence="4" id="KW-0863">Zinc-finger</keyword>
<protein>
    <recommendedName>
        <fullName evidence="11">C2H2-type domain-containing protein</fullName>
    </recommendedName>
</protein>
<evidence type="ECO:0000256" key="2">
    <source>
        <dbReference type="ARBA" id="ARBA00022723"/>
    </source>
</evidence>
<dbReference type="SUPFAM" id="SSF57667">
    <property type="entry name" value="beta-beta-alpha zinc fingers"/>
    <property type="match status" value="2"/>
</dbReference>
<evidence type="ECO:0000256" key="8">
    <source>
        <dbReference type="ARBA" id="ARBA00023163"/>
    </source>
</evidence>
<dbReference type="Pfam" id="PF00096">
    <property type="entry name" value="zf-C2H2"/>
    <property type="match status" value="2"/>
</dbReference>
<dbReference type="AlphaFoldDB" id="A0A9P0AKL3"/>
<keyword evidence="7" id="KW-0238">DNA-binding</keyword>
<keyword evidence="5" id="KW-0862">Zinc</keyword>
<dbReference type="SMART" id="SM00355">
    <property type="entry name" value="ZnF_C2H2"/>
    <property type="match status" value="3"/>
</dbReference>
<dbReference type="InterPro" id="IPR036869">
    <property type="entry name" value="J_dom_sf"/>
</dbReference>
<feature type="domain" description="C2H2-type" evidence="11">
    <location>
        <begin position="64"/>
        <end position="84"/>
    </location>
</feature>
<keyword evidence="2" id="KW-0479">Metal-binding</keyword>
<dbReference type="PANTHER" id="PTHR24394">
    <property type="entry name" value="ZINC FINGER PROTEIN"/>
    <property type="match status" value="1"/>
</dbReference>
<evidence type="ECO:0000256" key="1">
    <source>
        <dbReference type="ARBA" id="ARBA00004123"/>
    </source>
</evidence>
<sequence>MPASAQKRTMQPSKKKCVSRRKNEEPSGEEAICDVCGKALSTVGNLTVHKLIHKAPIFDKPFPCEYCDKRFRHNSSLKEHIRIHTGEKPHGCDMCGQSFRARATLAKHKLSKKLHHLQVTKHGDFQKMVAETEFYDVLGVKPNCSPDELTKAYRKLARRYHPDKNPCEGGKKRSVYDRGGEQALKIGLRMYLLLGGSEIVRLSDNFPICDSYSLAVSGASITQLPKNTRIPV</sequence>
<dbReference type="InterPro" id="IPR036236">
    <property type="entry name" value="Znf_C2H2_sf"/>
</dbReference>
<dbReference type="InterPro" id="IPR013087">
    <property type="entry name" value="Znf_C2H2_type"/>
</dbReference>
<dbReference type="GO" id="GO:0000981">
    <property type="term" value="F:DNA-binding transcription factor activity, RNA polymerase II-specific"/>
    <property type="evidence" value="ECO:0007669"/>
    <property type="project" value="TreeGrafter"/>
</dbReference>
<keyword evidence="6" id="KW-0805">Transcription regulation</keyword>
<dbReference type="GO" id="GO:0008270">
    <property type="term" value="F:zinc ion binding"/>
    <property type="evidence" value="ECO:0007669"/>
    <property type="project" value="UniProtKB-KW"/>
</dbReference>
<dbReference type="SMART" id="SM00271">
    <property type="entry name" value="DnaJ"/>
    <property type="match status" value="1"/>
</dbReference>
<dbReference type="GO" id="GO:0005634">
    <property type="term" value="C:nucleus"/>
    <property type="evidence" value="ECO:0007669"/>
    <property type="project" value="UniProtKB-SubCell"/>
</dbReference>
<dbReference type="PRINTS" id="PR00625">
    <property type="entry name" value="JDOMAIN"/>
</dbReference>
<dbReference type="GO" id="GO:0003677">
    <property type="term" value="F:DNA binding"/>
    <property type="evidence" value="ECO:0007669"/>
    <property type="project" value="UniProtKB-KW"/>
</dbReference>
<dbReference type="CDD" id="cd06257">
    <property type="entry name" value="DnaJ"/>
    <property type="match status" value="1"/>
</dbReference>
<dbReference type="InterPro" id="IPR001623">
    <property type="entry name" value="DnaJ_domain"/>
</dbReference>
<dbReference type="FunFam" id="3.30.160.60:FF:001485">
    <property type="entry name" value="Krueppel-related zinc finger protein"/>
    <property type="match status" value="1"/>
</dbReference>
<dbReference type="Gene3D" id="3.30.160.60">
    <property type="entry name" value="Classic Zinc Finger"/>
    <property type="match status" value="3"/>
</dbReference>
<evidence type="ECO:0000256" key="10">
    <source>
        <dbReference type="SAM" id="MobiDB-lite"/>
    </source>
</evidence>
<dbReference type="Pfam" id="PF00226">
    <property type="entry name" value="DnaJ"/>
    <property type="match status" value="1"/>
</dbReference>
<evidence type="ECO:0000256" key="3">
    <source>
        <dbReference type="ARBA" id="ARBA00022737"/>
    </source>
</evidence>
<reference evidence="12" key="1">
    <citation type="submission" date="2021-12" db="EMBL/GenBank/DDBJ databases">
        <authorList>
            <person name="King R."/>
        </authorList>
    </citation>
    <scope>NUCLEOTIDE SEQUENCE</scope>
</reference>
<dbReference type="EMBL" id="OU963868">
    <property type="protein sequence ID" value="CAH0393875.1"/>
    <property type="molecule type" value="Genomic_DNA"/>
</dbReference>
<evidence type="ECO:0000256" key="9">
    <source>
        <dbReference type="ARBA" id="ARBA00023242"/>
    </source>
</evidence>
<dbReference type="Proteomes" id="UP001152759">
    <property type="component" value="Chromosome 7"/>
</dbReference>
<dbReference type="PANTHER" id="PTHR24394:SF29">
    <property type="entry name" value="MYONEURIN"/>
    <property type="match status" value="1"/>
</dbReference>
<evidence type="ECO:0000313" key="12">
    <source>
        <dbReference type="EMBL" id="CAH0393875.1"/>
    </source>
</evidence>
<feature type="compositionally biased region" description="Polar residues" evidence="10">
    <location>
        <begin position="1"/>
        <end position="12"/>
    </location>
</feature>
<keyword evidence="9" id="KW-0539">Nucleus</keyword>